<evidence type="ECO:0000313" key="2">
    <source>
        <dbReference type="Proteomes" id="UP000793456"/>
    </source>
</evidence>
<keyword evidence="2" id="KW-1185">Reference proteome</keyword>
<reference evidence="1" key="1">
    <citation type="submission" date="2018-11" db="EMBL/GenBank/DDBJ databases">
        <title>The sequence and de novo assembly of Larimichthys crocea genome using PacBio and Hi-C technologies.</title>
        <authorList>
            <person name="Xu P."/>
            <person name="Chen B."/>
            <person name="Zhou Z."/>
            <person name="Ke Q."/>
            <person name="Wu Y."/>
            <person name="Bai H."/>
            <person name="Pu F."/>
        </authorList>
    </citation>
    <scope>NUCLEOTIDE SEQUENCE</scope>
    <source>
        <tissue evidence="1">Muscle</tissue>
    </source>
</reference>
<name>A0ACD3RL36_LARCR</name>
<dbReference type="Proteomes" id="UP000793456">
    <property type="component" value="Chromosome IV"/>
</dbReference>
<dbReference type="EMBL" id="CM011677">
    <property type="protein sequence ID" value="TMS20316.1"/>
    <property type="molecule type" value="Genomic_DNA"/>
</dbReference>
<gene>
    <name evidence="1" type="ORF">E3U43_006809</name>
</gene>
<comment type="caution">
    <text evidence="1">The sequence shown here is derived from an EMBL/GenBank/DDBJ whole genome shotgun (WGS) entry which is preliminary data.</text>
</comment>
<sequence>MHTADVWSGQGHMKAKTLNKVCSSSPSAAWTGLTPARTSTNSEMQQPAHIRSSEDHQTFCEDCSVPPLLSFMFINGFTHSQDGKSTITSSQFADKFKLRVVGLSSPSGHFDR</sequence>
<evidence type="ECO:0000313" key="1">
    <source>
        <dbReference type="EMBL" id="TMS20316.1"/>
    </source>
</evidence>
<organism evidence="1 2">
    <name type="scientific">Larimichthys crocea</name>
    <name type="common">Large yellow croaker</name>
    <name type="synonym">Pseudosciaena crocea</name>
    <dbReference type="NCBI Taxonomy" id="215358"/>
    <lineage>
        <taxon>Eukaryota</taxon>
        <taxon>Metazoa</taxon>
        <taxon>Chordata</taxon>
        <taxon>Craniata</taxon>
        <taxon>Vertebrata</taxon>
        <taxon>Euteleostomi</taxon>
        <taxon>Actinopterygii</taxon>
        <taxon>Neopterygii</taxon>
        <taxon>Teleostei</taxon>
        <taxon>Neoteleostei</taxon>
        <taxon>Acanthomorphata</taxon>
        <taxon>Eupercaria</taxon>
        <taxon>Sciaenidae</taxon>
        <taxon>Larimichthys</taxon>
    </lineage>
</organism>
<accession>A0ACD3RL36</accession>
<proteinExistence type="predicted"/>
<protein>
    <submittedName>
        <fullName evidence="1">Uncharacterized protein</fullName>
    </submittedName>
</protein>